<dbReference type="AlphaFoldDB" id="A0A0L7QWC0"/>
<sequence>SKPSFAHKALSRDRLHSSHYQLVASLFRVSLVADPGCQCGCLEQDLNHVIWQCPLYDSGRAGMMHRLCKVGLSLPYSTYRRLSE</sequence>
<keyword evidence="2" id="KW-1185">Reference proteome</keyword>
<dbReference type="EMBL" id="KQ414714">
    <property type="protein sequence ID" value="KOC62912.1"/>
    <property type="molecule type" value="Genomic_DNA"/>
</dbReference>
<evidence type="ECO:0000313" key="2">
    <source>
        <dbReference type="Proteomes" id="UP000053825"/>
    </source>
</evidence>
<reference evidence="1 2" key="1">
    <citation type="submission" date="2015-07" db="EMBL/GenBank/DDBJ databases">
        <title>The genome of Habropoda laboriosa.</title>
        <authorList>
            <person name="Pan H."/>
            <person name="Kapheim K."/>
        </authorList>
    </citation>
    <scope>NUCLEOTIDE SEQUENCE [LARGE SCALE GENOMIC DNA]</scope>
    <source>
        <strain evidence="1">0110345459</strain>
    </source>
</reference>
<protein>
    <recommendedName>
        <fullName evidence="3">Retrovirus-related Pol polyprotein from type-1 retrotransposable element R1</fullName>
    </recommendedName>
</protein>
<evidence type="ECO:0008006" key="3">
    <source>
        <dbReference type="Google" id="ProtNLM"/>
    </source>
</evidence>
<organism evidence="1 2">
    <name type="scientific">Habropoda laboriosa</name>
    <dbReference type="NCBI Taxonomy" id="597456"/>
    <lineage>
        <taxon>Eukaryota</taxon>
        <taxon>Metazoa</taxon>
        <taxon>Ecdysozoa</taxon>
        <taxon>Arthropoda</taxon>
        <taxon>Hexapoda</taxon>
        <taxon>Insecta</taxon>
        <taxon>Pterygota</taxon>
        <taxon>Neoptera</taxon>
        <taxon>Endopterygota</taxon>
        <taxon>Hymenoptera</taxon>
        <taxon>Apocrita</taxon>
        <taxon>Aculeata</taxon>
        <taxon>Apoidea</taxon>
        <taxon>Anthophila</taxon>
        <taxon>Apidae</taxon>
        <taxon>Habropoda</taxon>
    </lineage>
</organism>
<feature type="non-terminal residue" evidence="1">
    <location>
        <position position="1"/>
    </location>
</feature>
<evidence type="ECO:0000313" key="1">
    <source>
        <dbReference type="EMBL" id="KOC62912.1"/>
    </source>
</evidence>
<proteinExistence type="predicted"/>
<dbReference type="Proteomes" id="UP000053825">
    <property type="component" value="Unassembled WGS sequence"/>
</dbReference>
<accession>A0A0L7QWC0</accession>
<name>A0A0L7QWC0_9HYME</name>
<dbReference type="STRING" id="597456.A0A0L7QWC0"/>
<gene>
    <name evidence="1" type="ORF">WH47_03103</name>
</gene>